<accession>A0ABP9G048</accession>
<evidence type="ECO:0000313" key="2">
    <source>
        <dbReference type="Proteomes" id="UP001501436"/>
    </source>
</evidence>
<gene>
    <name evidence="1" type="ORF">GCM10023313_31070</name>
</gene>
<evidence type="ECO:0000313" key="1">
    <source>
        <dbReference type="EMBL" id="GAA4924462.1"/>
    </source>
</evidence>
<proteinExistence type="predicted"/>
<dbReference type="EMBL" id="BAABJI010000002">
    <property type="protein sequence ID" value="GAA4924462.1"/>
    <property type="molecule type" value="Genomic_DNA"/>
</dbReference>
<sequence>MSFAKAQSSKVYNGIYNDGHGSKIELRSDSTFLYTYRFDMISTWSSGKWSVNNDTIFLTMIPVYDTVKVYNKNGAFMHYDKAKADEPIPKMQERYDGTVTANTGKRQNYLPNPQKLYISQGRLYTIDLKGNPFKRKSLNNATGIRKYTYYTKD</sequence>
<comment type="caution">
    <text evidence="1">The sequence shown here is derived from an EMBL/GenBank/DDBJ whole genome shotgun (WGS) entry which is preliminary data.</text>
</comment>
<name>A0ABP9G048_9SPHI</name>
<dbReference type="RefSeq" id="WP_345332286.1">
    <property type="nucleotide sequence ID" value="NZ_BAABJI010000002.1"/>
</dbReference>
<keyword evidence="2" id="KW-1185">Reference proteome</keyword>
<protein>
    <submittedName>
        <fullName evidence="1">Uncharacterized protein</fullName>
    </submittedName>
</protein>
<dbReference type="Proteomes" id="UP001501436">
    <property type="component" value="Unassembled WGS sequence"/>
</dbReference>
<reference evidence="2" key="1">
    <citation type="journal article" date="2019" name="Int. J. Syst. Evol. Microbiol.">
        <title>The Global Catalogue of Microorganisms (GCM) 10K type strain sequencing project: providing services to taxonomists for standard genome sequencing and annotation.</title>
        <authorList>
            <consortium name="The Broad Institute Genomics Platform"/>
            <consortium name="The Broad Institute Genome Sequencing Center for Infectious Disease"/>
            <person name="Wu L."/>
            <person name="Ma J."/>
        </authorList>
    </citation>
    <scope>NUCLEOTIDE SEQUENCE [LARGE SCALE GENOMIC DNA]</scope>
    <source>
        <strain evidence="2">JCM 18283</strain>
    </source>
</reference>
<organism evidence="1 2">
    <name type="scientific">Mucilaginibacter defluvii</name>
    <dbReference type="NCBI Taxonomy" id="1196019"/>
    <lineage>
        <taxon>Bacteria</taxon>
        <taxon>Pseudomonadati</taxon>
        <taxon>Bacteroidota</taxon>
        <taxon>Sphingobacteriia</taxon>
        <taxon>Sphingobacteriales</taxon>
        <taxon>Sphingobacteriaceae</taxon>
        <taxon>Mucilaginibacter</taxon>
    </lineage>
</organism>